<dbReference type="PANTHER" id="PTHR48407:SF1">
    <property type="entry name" value="CRANIOFACIAL DEVELOPMENT PROTEIN 1"/>
    <property type="match status" value="1"/>
</dbReference>
<comment type="similarity">
    <text evidence="1">Belongs to the SWC5 family.</text>
</comment>
<dbReference type="InterPro" id="IPR027124">
    <property type="entry name" value="Swc5/CFDP1/2"/>
</dbReference>
<evidence type="ECO:0000256" key="1">
    <source>
        <dbReference type="ARBA" id="ARBA00010465"/>
    </source>
</evidence>
<name>A0ABN7VT57_GIGMA</name>
<dbReference type="Proteomes" id="UP000789901">
    <property type="component" value="Unassembled WGS sequence"/>
</dbReference>
<evidence type="ECO:0000256" key="4">
    <source>
        <dbReference type="SAM" id="MobiDB-lite"/>
    </source>
</evidence>
<feature type="coiled-coil region" evidence="3">
    <location>
        <begin position="135"/>
        <end position="162"/>
    </location>
</feature>
<evidence type="ECO:0000256" key="2">
    <source>
        <dbReference type="ARBA" id="ARBA00019138"/>
    </source>
</evidence>
<feature type="compositionally biased region" description="Pro residues" evidence="4">
    <location>
        <begin position="187"/>
        <end position="202"/>
    </location>
</feature>
<protein>
    <recommendedName>
        <fullName evidence="2">SWR1-complex protein 5</fullName>
    </recommendedName>
</protein>
<keyword evidence="7" id="KW-1185">Reference proteome</keyword>
<sequence length="496" mass="57043">LTTSINRRHKNSVLLLYAPDNKVMMTGSKRKQNEHEDKKTKRLRIEETNINEQEISSLSPSIKKSKSPIAAAISARGKFGKPKSTLGQLAASLSKKPKKLNTLEKSKIDWKQYVDQEGIVDELKYHNKNGYIEKQEFLQRTYDAQNSEIKALRKELKALTKVKRPFASYYSSVFKPKNLYSTQGSPSPEPPIDPLPTPPPEPAGINNPVDSLPPPDKTGSSITFPWIHGDQPPRIKHYPYPIPDARSDIIFSLLTLLPTFIQHELSKLFGFRLLKDSTSPAYFPKEFIIGITVAIYQVCDALSSPTDREQLEQMFTSRLYDRYISEFEKIEKEKSTINIELLKIYGLGIRDIWFTIAPKKVITNREYNIIQWMTSKIALPKISNEMSNFERSSRISFSAAKNFVSVTNFKVDIEVDADIMYTLKSETNEILINDKTRRIILFRFESPYFEPTEKISKIVDNDISISWNWRVGDIDYLLEKEDLENKDEKRIDGSTE</sequence>
<evidence type="ECO:0000259" key="5">
    <source>
        <dbReference type="PROSITE" id="PS51279"/>
    </source>
</evidence>
<feature type="region of interest" description="Disordered" evidence="4">
    <location>
        <begin position="180"/>
        <end position="214"/>
    </location>
</feature>
<dbReference type="PROSITE" id="PS51279">
    <property type="entry name" value="BCNT_C"/>
    <property type="match status" value="1"/>
</dbReference>
<accession>A0ABN7VT57</accession>
<organism evidence="6 7">
    <name type="scientific">Gigaspora margarita</name>
    <dbReference type="NCBI Taxonomy" id="4874"/>
    <lineage>
        <taxon>Eukaryota</taxon>
        <taxon>Fungi</taxon>
        <taxon>Fungi incertae sedis</taxon>
        <taxon>Mucoromycota</taxon>
        <taxon>Glomeromycotina</taxon>
        <taxon>Glomeromycetes</taxon>
        <taxon>Diversisporales</taxon>
        <taxon>Gigasporaceae</taxon>
        <taxon>Gigaspora</taxon>
    </lineage>
</organism>
<dbReference type="InterPro" id="IPR011421">
    <property type="entry name" value="BCNT-C"/>
</dbReference>
<feature type="domain" description="BCNT-C" evidence="5">
    <location>
        <begin position="80"/>
        <end position="159"/>
    </location>
</feature>
<evidence type="ECO:0000256" key="3">
    <source>
        <dbReference type="SAM" id="Coils"/>
    </source>
</evidence>
<reference evidence="6 7" key="1">
    <citation type="submission" date="2021-06" db="EMBL/GenBank/DDBJ databases">
        <authorList>
            <person name="Kallberg Y."/>
            <person name="Tangrot J."/>
            <person name="Rosling A."/>
        </authorList>
    </citation>
    <scope>NUCLEOTIDE SEQUENCE [LARGE SCALE GENOMIC DNA]</scope>
    <source>
        <strain evidence="6 7">120-4 pot B 10/14</strain>
    </source>
</reference>
<dbReference type="Pfam" id="PF07572">
    <property type="entry name" value="BCNT"/>
    <property type="match status" value="1"/>
</dbReference>
<dbReference type="EMBL" id="CAJVQB010021463">
    <property type="protein sequence ID" value="CAG8797129.1"/>
    <property type="molecule type" value="Genomic_DNA"/>
</dbReference>
<evidence type="ECO:0000313" key="7">
    <source>
        <dbReference type="Proteomes" id="UP000789901"/>
    </source>
</evidence>
<gene>
    <name evidence="6" type="ORF">GMARGA_LOCUS22330</name>
</gene>
<dbReference type="PANTHER" id="PTHR48407">
    <property type="entry name" value="CRANIOFACIAL DEVELOPMENT PROTEIN 1"/>
    <property type="match status" value="1"/>
</dbReference>
<comment type="caution">
    <text evidence="6">The sequence shown here is derived from an EMBL/GenBank/DDBJ whole genome shotgun (WGS) entry which is preliminary data.</text>
</comment>
<proteinExistence type="inferred from homology"/>
<evidence type="ECO:0000313" key="6">
    <source>
        <dbReference type="EMBL" id="CAG8797129.1"/>
    </source>
</evidence>
<keyword evidence="3" id="KW-0175">Coiled coil</keyword>
<feature type="non-terminal residue" evidence="6">
    <location>
        <position position="1"/>
    </location>
</feature>